<dbReference type="PANTHER" id="PTHR31139:SF4">
    <property type="entry name" value="ECTOPIC P GRANULES PROTEIN 5 HOMOLOG"/>
    <property type="match status" value="1"/>
</dbReference>
<dbReference type="Proteomes" id="UP001150062">
    <property type="component" value="Unassembled WGS sequence"/>
</dbReference>
<feature type="compositionally biased region" description="Low complexity" evidence="1">
    <location>
        <begin position="356"/>
        <end position="377"/>
    </location>
</feature>
<feature type="compositionally biased region" description="Low complexity" evidence="1">
    <location>
        <begin position="1164"/>
        <end position="1183"/>
    </location>
</feature>
<dbReference type="PANTHER" id="PTHR31139">
    <property type="entry name" value="ECTOPIC P GRANULES PROTEIN 5 HOMOLOG"/>
    <property type="match status" value="1"/>
</dbReference>
<name>A0ABQ8YFY4_9EUKA</name>
<feature type="region of interest" description="Disordered" evidence="1">
    <location>
        <begin position="1"/>
        <end position="27"/>
    </location>
</feature>
<evidence type="ECO:0000256" key="1">
    <source>
        <dbReference type="SAM" id="MobiDB-lite"/>
    </source>
</evidence>
<keyword evidence="3" id="KW-1185">Reference proteome</keyword>
<feature type="region of interest" description="Disordered" evidence="1">
    <location>
        <begin position="940"/>
        <end position="969"/>
    </location>
</feature>
<accession>A0ABQ8YFY4</accession>
<evidence type="ECO:0000313" key="2">
    <source>
        <dbReference type="EMBL" id="KAJ6243516.1"/>
    </source>
</evidence>
<protein>
    <submittedName>
        <fullName evidence="2">Myb-like protein x</fullName>
    </submittedName>
</protein>
<evidence type="ECO:0000313" key="3">
    <source>
        <dbReference type="Proteomes" id="UP001150062"/>
    </source>
</evidence>
<feature type="compositionally biased region" description="Basic and acidic residues" evidence="1">
    <location>
        <begin position="378"/>
        <end position="394"/>
    </location>
</feature>
<sequence length="2636" mass="314973">MIDNSTNNKKENNTNKETKSTKTTKEYQPSLYPKINTKTNNEEEIEFLSLQRFIRSGRSLYLENKKRLNPKESKFKSLLETFFVRTKSIYTTKEKIYYLKQNSIRQAKKVWVFSEKQQKRQTKLNDGKKFERSINYKIAQIDFQQIQLLNKELNLLRKECHQQMYKEQAKFKLIVLQLEQFLSDFFQDFLESQQSTSVNNSQSYNEQQFNIQLKEFVDILFFVETNITISRNNCTLEPSLDYLSKYKSCLDKIRDWILKLSNILFNQTFIKFEDDLFLLFHFLNCPQSGEWGSIFKVKKNWNKLLIFHFLNFLNLFFYPIKLKKKKILDIEQDLEIGSEWILEKSILTNSKYSSGNNNKDNSKKINSNENINNNKNNKNNEIEKEDEKKNKNEIEQGNSIETMRDFKLFEQDYLNFCDQIPFKDFLNYLLDLNNDCNLLEISSIINYLIKIIGNAINTFITYDTFSKLLGKILIDVVTTFVNFMKRLDQQNKQSKSSNKSQLIIDKIVLSSVMVLLNSTDSLWSLIIHLPFGCVSKETVWLIFLKVYTLKLNKKNNQDDEEEVDVNKGVENEEDDNETGNLQEGNIEEEVIIENIKSKIIWDNFLAQKNYLARKQFNYLLKINTHPEFIIYIFSKLANNGNIGLAESIIEELIIYCYFNKNNSIENDQNNNNTTTYEPPLIKTINIAFEEICMKTPNLISFILQIIYQKDNNLDTNGIYLFQHLPLNRWKPNQMDFQIFHKLISGELNSKKMSFLLWLITKLNLKFKKKNKVINNENKMNQQKLYIQAKDHLEIALILGEIWCKIKNNSSFFDYVPIFQSKNEKLSAFCFRILFELKLFNKYGERLFEPLNLYTDQRLTFLFSFLPENNQNFENFNDPFITTLILLVTDISVPKVKKNKFNFFINNKEIEKKKKNDINEKLKEGEKGKEIEIEIEIEKEKEKENENEKEKEKEKEKENENENEKEKEKEKKGLKEKYKIQLNSLFKILFSTKSYFILHKLSFLLLPTILKPYTNNQNNEKIINLTKEIFTFIIDCPKQINLEYNFSINKRIDNLNSNLITSFILLRYKYESKRNKVYDFNYKDLIKYFLSLLFSFENWFKNDKIRSCLNSLFKLCFALDSKILIENCLRNIYKRKFYELNNEQKNKTIFLKLDLFDNKKENDNSSDNNNDKTNNNNDNKTNNNNNTNILDYNITFLDEGFLFTSRNRQNLMNEVPYYYFEILLIESYLNIPELIELGQIIILDKKKSLNQIIKKHSLKINLKYLNLWIEFAFNLNSEPLLSTLIWEIIFSYYFLNTSKPLLWPTNSEWYGYKLFESIDDLNNIKKKCSLKLIELNTHFKNSNKILSFLFNSMKNWLNVKNIQDFYQYRENINYDRLENLILNNIFHSKFDLFLNNFRSNDDDNNMNNNNENENEYKNKNKLWLDLINYKLLLNGFKDKWLIFISIKEFFQKEKFKKIQNQNNKKNIIINNSGPILDLDNDNFISNNKHTVKNQKIEKNNKKINIQNETYLFNFNNLFENSNDKFILQKNNISLIEQMLIKKLNEINNYFLNYQKNLNYHHQLDKEYIQLIQKLFINQAVTIPQQFHYGITRRQKVEIIFHVTKCTKQSTIIKDIERNRNLVSKYIDKSIKIEDGLCSTFNIIENFSHELIRIAKLNILEPQIFGNINSWKQFSTLWFYNFLEYYIEFTNKRFPPIKYLFDDTIKSLGFNFLSNDPHQIDKLINYMLNNPKLIHTFVTFFNPSIDQEKFPYLYQEIIEILKENITKNNGNNNTSNTSDLEIIYEPLIHSFNFMNWLKNNPSKELIIETIKIIFLNILKKESKYKIIYNYNFNSLNTFLNYQFPEYFLFILENIINLSISNQIDNKIWDIFNQINLNYLPLAIIQNCSTLFKEKILNYRKSKLIQDIDVFKLFDDYLIKILNFFTNLNKVLILKSSSITPKAVFHIFYQFYEPFLITIKLNNKISYPFSKKTIEQAGNLVDNFCLNLDNLIPNNDNILMYFLEKIQQQFLNNIYTKKFISKLYIKYFSCNLNWKSITLIENFLNYLNLISSNHLYIQLASNITFQINWIQIEQSIQDNELKIPFLISLFNLLLSVIHFNPIEYLDLKNSLKFINNIISGINWEVLNSKQFESILKNHLIKIKFQGERDALTKKEIDKERGKHLKDQYNDKKNYNKNQKKKLKNNEINDFKRKNINKITKYNPLERPKAIANEEERFFYLILIIKEIIGEEKLIYWGNFVLHFLKISIFSVKDNEKDNERVGFFSQLINNLKDNNESSLDNDNDNDNNNYDNNDNDNDNDWFNNNNTTLLKDYSNVSINFSIENFCLIYQDLLLILPKNQSMVYDLINLIQMTNNNEIINNLLEKISTFLHSNTNLLLTFLKCSCNQINNYYILSLLLELILTIYFDLSDFQIENVIGIIQFPENEFPSFLNECIQNGSIYTLFIYQLQQMKNENFEKVNLFNLPSQILFWIKESKFQNNQEYKLLFFIYLFLKITILTKKIGTGLFHKKQNTQLIKLIEFIKLLIKDNSILFISKKNSLPLDIKLTFQFLSDYLQLSLNKKSIKIKKCSLKKKSKDFKNNVEFCQNMLLKDDTHIDKSLDYLLTLVKKILIFKHPNVNKLLSQSIDYNWSLLFKEEKF</sequence>
<feature type="region of interest" description="Disordered" evidence="1">
    <location>
        <begin position="1160"/>
        <end position="1183"/>
    </location>
</feature>
<dbReference type="InterPro" id="IPR051436">
    <property type="entry name" value="Autophagy-related_EPG5"/>
</dbReference>
<reference evidence="2" key="1">
    <citation type="submission" date="2022-08" db="EMBL/GenBank/DDBJ databases">
        <title>Novel sulfate-reducing endosymbionts in the free-living metamonad Anaeramoeba.</title>
        <authorList>
            <person name="Jerlstrom-Hultqvist J."/>
            <person name="Cepicka I."/>
            <person name="Gallot-Lavallee L."/>
            <person name="Salas-Leiva D."/>
            <person name="Curtis B.A."/>
            <person name="Zahonova K."/>
            <person name="Pipaliya S."/>
            <person name="Dacks J."/>
            <person name="Roger A.J."/>
        </authorList>
    </citation>
    <scope>NUCLEOTIDE SEQUENCE</scope>
    <source>
        <strain evidence="2">Schooner1</strain>
    </source>
</reference>
<feature type="region of interest" description="Disordered" evidence="1">
    <location>
        <begin position="353"/>
        <end position="396"/>
    </location>
</feature>
<gene>
    <name evidence="2" type="ORF">M0813_21953</name>
</gene>
<dbReference type="EMBL" id="JAOAOG010000168">
    <property type="protein sequence ID" value="KAJ6243516.1"/>
    <property type="molecule type" value="Genomic_DNA"/>
</dbReference>
<feature type="region of interest" description="Disordered" evidence="1">
    <location>
        <begin position="2272"/>
        <end position="2296"/>
    </location>
</feature>
<comment type="caution">
    <text evidence="2">The sequence shown here is derived from an EMBL/GenBank/DDBJ whole genome shotgun (WGS) entry which is preliminary data.</text>
</comment>
<feature type="region of interest" description="Disordered" evidence="1">
    <location>
        <begin position="560"/>
        <end position="583"/>
    </location>
</feature>
<feature type="compositionally biased region" description="Basic and acidic residues" evidence="1">
    <location>
        <begin position="8"/>
        <end position="25"/>
    </location>
</feature>
<proteinExistence type="predicted"/>
<organism evidence="2 3">
    <name type="scientific">Anaeramoeba flamelloides</name>
    <dbReference type="NCBI Taxonomy" id="1746091"/>
    <lineage>
        <taxon>Eukaryota</taxon>
        <taxon>Metamonada</taxon>
        <taxon>Anaeramoebidae</taxon>
        <taxon>Anaeramoeba</taxon>
    </lineage>
</organism>